<protein>
    <recommendedName>
        <fullName evidence="4">Lipoprotein</fullName>
    </recommendedName>
</protein>
<sequence length="206" mass="23572">MKKMTVLCLVLSLFVFSCTETFAASGSKKGFSAAELKRMSTFLSNFTELGFMDFDAEVLTNEDDPADMIRFGIWHNYINNYKSRIARCKKKNCEWGSLVIEGKYVTESIKKYFGVDYKKLASVTESDLPFYYDGTYYHFEGADGEAVYYARVDEASRDSEGRIVMRGEIYNTEDKDDILGKFTALAKPHTFGGKDTWAILRMETEF</sequence>
<gene>
    <name evidence="2" type="ORF">C8D99_102172</name>
</gene>
<dbReference type="AlphaFoldDB" id="A0A4V3HGZ2"/>
<comment type="caution">
    <text evidence="2">The sequence shown here is derived from an EMBL/GenBank/DDBJ whole genome shotgun (WGS) entry which is preliminary data.</text>
</comment>
<dbReference type="OrthoDB" id="9802197at2"/>
<feature type="signal peptide" evidence="1">
    <location>
        <begin position="1"/>
        <end position="23"/>
    </location>
</feature>
<proteinExistence type="predicted"/>
<evidence type="ECO:0000313" key="3">
    <source>
        <dbReference type="Proteomes" id="UP000295066"/>
    </source>
</evidence>
<keyword evidence="1" id="KW-0732">Signal</keyword>
<dbReference type="Proteomes" id="UP000295066">
    <property type="component" value="Unassembled WGS sequence"/>
</dbReference>
<organism evidence="2 3">
    <name type="scientific">Aminivibrio pyruvatiphilus</name>
    <dbReference type="NCBI Taxonomy" id="1005740"/>
    <lineage>
        <taxon>Bacteria</taxon>
        <taxon>Thermotogati</taxon>
        <taxon>Synergistota</taxon>
        <taxon>Synergistia</taxon>
        <taxon>Synergistales</taxon>
        <taxon>Aminobacteriaceae</taxon>
        <taxon>Aminivibrio</taxon>
    </lineage>
</organism>
<dbReference type="PROSITE" id="PS51257">
    <property type="entry name" value="PROKAR_LIPOPROTEIN"/>
    <property type="match status" value="1"/>
</dbReference>
<accession>A0A4V3HGZ2</accession>
<evidence type="ECO:0000313" key="2">
    <source>
        <dbReference type="EMBL" id="TDY63191.1"/>
    </source>
</evidence>
<feature type="chain" id="PRO_5020616039" description="Lipoprotein" evidence="1">
    <location>
        <begin position="24"/>
        <end position="206"/>
    </location>
</feature>
<dbReference type="RefSeq" id="WP_133956120.1">
    <property type="nucleotide sequence ID" value="NZ_SORI01000002.1"/>
</dbReference>
<name>A0A4V3HGZ2_9BACT</name>
<keyword evidence="3" id="KW-1185">Reference proteome</keyword>
<evidence type="ECO:0008006" key="4">
    <source>
        <dbReference type="Google" id="ProtNLM"/>
    </source>
</evidence>
<dbReference type="EMBL" id="SORI01000002">
    <property type="protein sequence ID" value="TDY63191.1"/>
    <property type="molecule type" value="Genomic_DNA"/>
</dbReference>
<evidence type="ECO:0000256" key="1">
    <source>
        <dbReference type="SAM" id="SignalP"/>
    </source>
</evidence>
<reference evidence="2 3" key="1">
    <citation type="submission" date="2019-03" db="EMBL/GenBank/DDBJ databases">
        <title>Genomic Encyclopedia of Type Strains, Phase IV (KMG-IV): sequencing the most valuable type-strain genomes for metagenomic binning, comparative biology and taxonomic classification.</title>
        <authorList>
            <person name="Goeker M."/>
        </authorList>
    </citation>
    <scope>NUCLEOTIDE SEQUENCE [LARGE SCALE GENOMIC DNA]</scope>
    <source>
        <strain evidence="2 3">DSM 25964</strain>
    </source>
</reference>